<name>A0A844B0X3_9RHOB</name>
<keyword evidence="2" id="KW-1185">Reference proteome</keyword>
<comment type="caution">
    <text evidence="1">The sequence shown here is derived from an EMBL/GenBank/DDBJ whole genome shotgun (WGS) entry which is preliminary data.</text>
</comment>
<dbReference type="Pfam" id="PF06748">
    <property type="entry name" value="DUF1217"/>
    <property type="match status" value="4"/>
</dbReference>
<sequence length="576" mass="62888">MTFTPVFAGSGLVGYNHLVRTREEQQQRLAESPVAKRETEGFVEKLNDIRSVDDLLANRNVLSVVLGAFGLQDDIGNTGLLRKVLEADPSDSNSLPNRLPDSRYLDLATAFNFGGEGGAQLDSLIRVSPVVQQLADYDDVDVFLAGEKSQDRAVFRETMAHFEIEKYANNKFFLKTVLESDLDDPNSFANRQTDPNLLRFAQAFDLKGKSAVPPAGEATIYSFADVIRDEVPNLLSADDLLERPAALSQALDLFGIEGLDLDPVADSATGELVDSADLIFLRDVLNSDLDDENSVANQAEDKRFAALAGAFEFPARVEHAALVAATPDGEEPPAAFDGRLEKILDGVDEPLEDVAGYIQNFDFLLHAPGFFGLEFTQINTANGTSQISYERDYLERVLGSDLSDPNSFGSFVGRKDPRFENFAKAFDIPQPVTETVYEYPEGFGQAILDRYLDEEFLAAVGEEDPTLRFALGFEPGLESIVNAGGSNNAHWFSILASNPLREVFESVLNLPSSFGALDIDRQADDMKERTKALFGTDVVADLLGTDSIESMRNRYLALGGSGSAPTSDNVLLGLFV</sequence>
<dbReference type="AlphaFoldDB" id="A0A844B0X3"/>
<organism evidence="1 2">
    <name type="scientific">Tritonibacter aquimaris</name>
    <dbReference type="NCBI Taxonomy" id="2663379"/>
    <lineage>
        <taxon>Bacteria</taxon>
        <taxon>Pseudomonadati</taxon>
        <taxon>Pseudomonadota</taxon>
        <taxon>Alphaproteobacteria</taxon>
        <taxon>Rhodobacterales</taxon>
        <taxon>Paracoccaceae</taxon>
        <taxon>Tritonibacter</taxon>
    </lineage>
</organism>
<proteinExistence type="predicted"/>
<dbReference type="InterPro" id="IPR010626">
    <property type="entry name" value="DUF1217"/>
</dbReference>
<dbReference type="Proteomes" id="UP000436694">
    <property type="component" value="Unassembled WGS sequence"/>
</dbReference>
<evidence type="ECO:0000313" key="1">
    <source>
        <dbReference type="EMBL" id="MQY44194.1"/>
    </source>
</evidence>
<gene>
    <name evidence="1" type="ORF">GG681_16225</name>
</gene>
<evidence type="ECO:0000313" key="2">
    <source>
        <dbReference type="Proteomes" id="UP000436694"/>
    </source>
</evidence>
<reference evidence="1 2" key="1">
    <citation type="submission" date="2019-10" db="EMBL/GenBank/DDBJ databases">
        <title>Epibacterium sp. nov., isolated from seawater.</title>
        <authorList>
            <person name="Zhang X."/>
            <person name="Li N."/>
        </authorList>
    </citation>
    <scope>NUCLEOTIDE SEQUENCE [LARGE SCALE GENOMIC DNA]</scope>
    <source>
        <strain evidence="1 2">SM1969</strain>
    </source>
</reference>
<dbReference type="RefSeq" id="WP_153549091.1">
    <property type="nucleotide sequence ID" value="NZ_WIXK01000012.1"/>
</dbReference>
<dbReference type="Gene3D" id="1.10.3700.10">
    <property type="entry name" value="AGR C 984p-like"/>
    <property type="match status" value="3"/>
</dbReference>
<dbReference type="EMBL" id="WIXK01000012">
    <property type="protein sequence ID" value="MQY44194.1"/>
    <property type="molecule type" value="Genomic_DNA"/>
</dbReference>
<dbReference type="SUPFAM" id="SSF158837">
    <property type="entry name" value="AGR C 984p-like"/>
    <property type="match status" value="4"/>
</dbReference>
<dbReference type="InterPro" id="IPR023157">
    <property type="entry name" value="AGR-C-984p-like_sf"/>
</dbReference>
<protein>
    <submittedName>
        <fullName evidence="1">DUF1217 domain-containing protein</fullName>
    </submittedName>
</protein>
<accession>A0A844B0X3</accession>